<dbReference type="Pfam" id="PF04076">
    <property type="entry name" value="BOF"/>
    <property type="match status" value="2"/>
</dbReference>
<evidence type="ECO:0000256" key="1">
    <source>
        <dbReference type="ARBA" id="ARBA00022729"/>
    </source>
</evidence>
<gene>
    <name evidence="3" type="ORF">JFL75_08600</name>
</gene>
<dbReference type="AlphaFoldDB" id="A0A7T7XR52"/>
<dbReference type="RefSeq" id="WP_215628266.1">
    <property type="nucleotide sequence ID" value="NZ_CP067089.2"/>
</dbReference>
<keyword evidence="1 2" id="KW-0732">Signal</keyword>
<dbReference type="PANTHER" id="PTHR36571:SF1">
    <property type="entry name" value="PROTEIN YGIW"/>
    <property type="match status" value="1"/>
</dbReference>
<dbReference type="Gene3D" id="2.40.50.200">
    <property type="entry name" value="Bacterial OB-fold"/>
    <property type="match status" value="2"/>
</dbReference>
<organism evidence="3 4">
    <name type="scientific">Breznakiella homolactica</name>
    <dbReference type="NCBI Taxonomy" id="2798577"/>
    <lineage>
        <taxon>Bacteria</taxon>
        <taxon>Pseudomonadati</taxon>
        <taxon>Spirochaetota</taxon>
        <taxon>Spirochaetia</taxon>
        <taxon>Spirochaetales</taxon>
        <taxon>Breznakiellaceae</taxon>
        <taxon>Breznakiella</taxon>
    </lineage>
</organism>
<reference evidence="3" key="1">
    <citation type="submission" date="2021-01" db="EMBL/GenBank/DDBJ databases">
        <title>Description of Breznakiella homolactica.</title>
        <authorList>
            <person name="Song Y."/>
            <person name="Brune A."/>
        </authorList>
    </citation>
    <scope>NUCLEOTIDE SEQUENCE</scope>
    <source>
        <strain evidence="3">RmG30</strain>
    </source>
</reference>
<evidence type="ECO:0000256" key="2">
    <source>
        <dbReference type="SAM" id="SignalP"/>
    </source>
</evidence>
<dbReference type="EMBL" id="CP067089">
    <property type="protein sequence ID" value="QQO10961.1"/>
    <property type="molecule type" value="Genomic_DNA"/>
</dbReference>
<dbReference type="Proteomes" id="UP000595917">
    <property type="component" value="Chromosome"/>
</dbReference>
<keyword evidence="4" id="KW-1185">Reference proteome</keyword>
<dbReference type="PANTHER" id="PTHR36571">
    <property type="entry name" value="PROTEIN YGIW"/>
    <property type="match status" value="1"/>
</dbReference>
<feature type="signal peptide" evidence="2">
    <location>
        <begin position="1"/>
        <end position="23"/>
    </location>
</feature>
<evidence type="ECO:0000313" key="4">
    <source>
        <dbReference type="Proteomes" id="UP000595917"/>
    </source>
</evidence>
<dbReference type="NCBIfam" id="NF033674">
    <property type="entry name" value="stress_OB_fold"/>
    <property type="match status" value="2"/>
</dbReference>
<accession>A0A7T7XR52</accession>
<dbReference type="SUPFAM" id="SSF101756">
    <property type="entry name" value="Hypothetical protein YgiW"/>
    <property type="match status" value="2"/>
</dbReference>
<proteinExistence type="predicted"/>
<protein>
    <submittedName>
        <fullName evidence="3">NirD/YgiW/YdeI family stress tolerance protein</fullName>
    </submittedName>
</protein>
<dbReference type="InterPro" id="IPR005220">
    <property type="entry name" value="CarO-like"/>
</dbReference>
<dbReference type="InterPro" id="IPR036700">
    <property type="entry name" value="BOBF_sf"/>
</dbReference>
<dbReference type="KEGG" id="bhc:JFL75_08600"/>
<evidence type="ECO:0000313" key="3">
    <source>
        <dbReference type="EMBL" id="QQO10961.1"/>
    </source>
</evidence>
<sequence>MSRYFFVLITVLLLLTGAYSGNAQTTADVRDVSVMPGDSWVFLRGTLEPVVQNERYILKDSTGEILVWIPGNQWQGLMLKPGDTVVIAGEVKHKSNGTEIETKYVESGGAEGPVYTDIIQLKNNTSPGWVRICGRIVRYLSGDTYVFADESGEMRVAIKDHIWRGLLVNPGSLVEIGGEARRRGGRTELTAEYILKVTHE</sequence>
<feature type="chain" id="PRO_5031186925" evidence="2">
    <location>
        <begin position="24"/>
        <end position="200"/>
    </location>
</feature>
<name>A0A7T7XR52_9SPIR</name>